<proteinExistence type="predicted"/>
<dbReference type="Proteomes" id="UP000002875">
    <property type="component" value="Chromosome"/>
</dbReference>
<organism evidence="1 2">
    <name type="scientific">Emticicia oligotrophica (strain DSM 17448 / CIP 109782 / MTCC 6937 / GPTSA100-15)</name>
    <dbReference type="NCBI Taxonomy" id="929562"/>
    <lineage>
        <taxon>Bacteria</taxon>
        <taxon>Pseudomonadati</taxon>
        <taxon>Bacteroidota</taxon>
        <taxon>Cytophagia</taxon>
        <taxon>Cytophagales</taxon>
        <taxon>Leadbetterellaceae</taxon>
        <taxon>Emticicia</taxon>
    </lineage>
</organism>
<reference evidence="1 2" key="1">
    <citation type="submission" date="2011-07" db="EMBL/GenBank/DDBJ databases">
        <title>The complete genome of chromosome of Emticicia oligotrophica DSM 17448.</title>
        <authorList>
            <consortium name="US DOE Joint Genome Institute (JGI-PGF)"/>
            <person name="Lucas S."/>
            <person name="Han J."/>
            <person name="Lapidus A."/>
            <person name="Bruce D."/>
            <person name="Goodwin L."/>
            <person name="Pitluck S."/>
            <person name="Peters L."/>
            <person name="Kyrpides N."/>
            <person name="Mavromatis K."/>
            <person name="Ivanova N."/>
            <person name="Ovchinnikova G."/>
            <person name="Teshima H."/>
            <person name="Detter J.C."/>
            <person name="Tapia R."/>
            <person name="Han C."/>
            <person name="Land M."/>
            <person name="Hauser L."/>
            <person name="Markowitz V."/>
            <person name="Cheng J.-F."/>
            <person name="Hugenholtz P."/>
            <person name="Woyke T."/>
            <person name="Wu D."/>
            <person name="Tindall B."/>
            <person name="Pomrenke H."/>
            <person name="Brambilla E."/>
            <person name="Klenk H.-P."/>
            <person name="Eisen J.A."/>
        </authorList>
    </citation>
    <scope>NUCLEOTIDE SEQUENCE [LARGE SCALE GENOMIC DNA]</scope>
    <source>
        <strain evidence="1 2">DSM 17448</strain>
    </source>
</reference>
<evidence type="ECO:0008006" key="3">
    <source>
        <dbReference type="Google" id="ProtNLM"/>
    </source>
</evidence>
<keyword evidence="2" id="KW-1185">Reference proteome</keyword>
<gene>
    <name evidence="1" type="ordered locus">Emtol_1605</name>
</gene>
<accession>A0ABM5N053</accession>
<dbReference type="RefSeq" id="WP_015028451.1">
    <property type="nucleotide sequence ID" value="NC_018748.1"/>
</dbReference>
<dbReference type="PROSITE" id="PS51257">
    <property type="entry name" value="PROKAR_LIPOPROTEIN"/>
    <property type="match status" value="1"/>
</dbReference>
<name>A0ABM5N053_EMTOG</name>
<dbReference type="EMBL" id="CP002961">
    <property type="protein sequence ID" value="AFK02751.1"/>
    <property type="molecule type" value="Genomic_DNA"/>
</dbReference>
<evidence type="ECO:0000313" key="2">
    <source>
        <dbReference type="Proteomes" id="UP000002875"/>
    </source>
</evidence>
<sequence length="306" mass="36265">MKYLITAICLLFTLTSCQNKNEQKNLQLSDTQEFRKYWFNNQAEISSYDLQQARYGKKHVGEAVMVFVTEDFRLDKQVKLESDAREKATPVLKLNFLKKFITGIYDYSMYSSIFTPVQTNTYPATLKVTNTNQEWCGQTFTQLNYHQNGYQVLGKSYFEEEVSDDFHVDYALLEDELWSKIRLSQTEQLPIGNVMMIPSMTSLRLRHKRVLPEMSKIKLEAYKGDSTFKGTELMDYNIHYPESKRDLRIIFEKNFPHQIIGWEESYEENKKRLTTRGVLKATIRNDYWKKNMPADTIYRKLLKLKY</sequence>
<protein>
    <recommendedName>
        <fullName evidence="3">Septum formation inhibitor Maf</fullName>
    </recommendedName>
</protein>
<evidence type="ECO:0000313" key="1">
    <source>
        <dbReference type="EMBL" id="AFK02751.1"/>
    </source>
</evidence>